<gene>
    <name evidence="1" type="ORF">JAO78_007380</name>
</gene>
<sequence>MFLLTLENNGDILLDTGECQGSRFRVVFKSWRQHLCWSVAVNDEAFESQTIAPGINLAACIEESQLSIDWWNALSQPFKANVLLFHEQSAYVLQLASRSRYVFELVETRPILLALLMCHSDDSATLINAAAKPQRKIGAMFGLPPTKNLLKFLNKYTCERFNKHALLNLLNFLRQPKHCQVLQHETTYTDATIVVALEHPWLISSPLWRRIQLSKKVKRKSFLNQIADCLMLAETLGINLPQRIIRNLSGLTDLQQLHDRWVIRVNAGTIADIPHAEYANQFCHFPYPNSNGIEAIKSQGELSEEGILLSHCIRSYLNLIMAGQYWAYRLILPDERATIGFKRDEKGAIILDQIRGYKNALVSQQASDYVSQWLKVCKIQ</sequence>
<reference evidence="1 2" key="1">
    <citation type="submission" date="2021-10" db="EMBL/GenBank/DDBJ databases">
        <title>Alishewanella koreense sp. nov. isolated from seawater of southwestern coast in South Korea and the proposal for the reclassification of Rheinheimera perlucida and Rheinheimera tuosuensis as Arsukibacterium perlucida and Arsukibacterium tuosuensis.</title>
        <authorList>
            <person name="Kim K.H."/>
            <person name="Ruan W."/>
            <person name="Kim K.R."/>
            <person name="Baek J.H."/>
            <person name="Jeon C.O."/>
        </authorList>
    </citation>
    <scope>NUCLEOTIDE SEQUENCE [LARGE SCALE GENOMIC DNA]</scope>
    <source>
        <strain evidence="1 2">16-MA</strain>
    </source>
</reference>
<dbReference type="Pfam" id="PF14284">
    <property type="entry name" value="PcfJ"/>
    <property type="match status" value="1"/>
</dbReference>
<accession>A0ABS8C2R6</accession>
<dbReference type="EMBL" id="JAEINI020000004">
    <property type="protein sequence ID" value="MCB5226637.1"/>
    <property type="molecule type" value="Genomic_DNA"/>
</dbReference>
<evidence type="ECO:0000313" key="1">
    <source>
        <dbReference type="EMBL" id="MCB5226637.1"/>
    </source>
</evidence>
<dbReference type="Proteomes" id="UP000633814">
    <property type="component" value="Unassembled WGS sequence"/>
</dbReference>
<organism evidence="1 2">
    <name type="scientific">Alishewanella maricola</name>
    <dbReference type="NCBI Taxonomy" id="2795740"/>
    <lineage>
        <taxon>Bacteria</taxon>
        <taxon>Pseudomonadati</taxon>
        <taxon>Pseudomonadota</taxon>
        <taxon>Gammaproteobacteria</taxon>
        <taxon>Alteromonadales</taxon>
        <taxon>Alteromonadaceae</taxon>
        <taxon>Alishewanella</taxon>
    </lineage>
</organism>
<dbReference type="InterPro" id="IPR025586">
    <property type="entry name" value="PcfJ"/>
</dbReference>
<proteinExistence type="predicted"/>
<comment type="caution">
    <text evidence="1">The sequence shown here is derived from an EMBL/GenBank/DDBJ whole genome shotgun (WGS) entry which is preliminary data.</text>
</comment>
<evidence type="ECO:0000313" key="2">
    <source>
        <dbReference type="Proteomes" id="UP000633814"/>
    </source>
</evidence>
<keyword evidence="2" id="KW-1185">Reference proteome</keyword>
<protein>
    <submittedName>
        <fullName evidence="1">PcfJ domain-containing protein</fullName>
    </submittedName>
</protein>
<name>A0ABS8C2R6_9ALTE</name>
<dbReference type="RefSeq" id="WP_226750735.1">
    <property type="nucleotide sequence ID" value="NZ_JAEINI020000004.1"/>
</dbReference>